<dbReference type="EMBL" id="MLOK01000058">
    <property type="protein sequence ID" value="OIM20450.1"/>
    <property type="molecule type" value="Genomic_DNA"/>
</dbReference>
<dbReference type="Pfam" id="PF13377">
    <property type="entry name" value="Peripla_BP_3"/>
    <property type="match status" value="1"/>
</dbReference>
<evidence type="ECO:0000313" key="8">
    <source>
        <dbReference type="EMBL" id="VDB99283.1"/>
    </source>
</evidence>
<dbReference type="PANTHER" id="PTHR30146:SF148">
    <property type="entry name" value="HTH-TYPE TRANSCRIPTIONAL REPRESSOR PURR-RELATED"/>
    <property type="match status" value="1"/>
</dbReference>
<dbReference type="SUPFAM" id="SSF47413">
    <property type="entry name" value="lambda repressor-like DNA-binding domains"/>
    <property type="match status" value="1"/>
</dbReference>
<dbReference type="CDD" id="cd01392">
    <property type="entry name" value="HTH_LacI"/>
    <property type="match status" value="1"/>
</dbReference>
<evidence type="ECO:0000256" key="3">
    <source>
        <dbReference type="ARBA" id="ARBA00023125"/>
    </source>
</evidence>
<name>A0A6N4A7C8_OENOE</name>
<dbReference type="AlphaFoldDB" id="A0A6N4A7C8"/>
<organism evidence="7 9">
    <name type="scientific">Oenococcus oeni</name>
    <name type="common">Leuconostoc oenos</name>
    <dbReference type="NCBI Taxonomy" id="1247"/>
    <lineage>
        <taxon>Bacteria</taxon>
        <taxon>Bacillati</taxon>
        <taxon>Bacillota</taxon>
        <taxon>Bacilli</taxon>
        <taxon>Lactobacillales</taxon>
        <taxon>Lactobacillaceae</taxon>
        <taxon>Oenococcus</taxon>
    </lineage>
</organism>
<protein>
    <submittedName>
        <fullName evidence="6">LacI family DNA-binding transcriptional regulator</fullName>
    </submittedName>
    <submittedName>
        <fullName evidence="7">LacI family transcriptional regulator</fullName>
    </submittedName>
    <submittedName>
        <fullName evidence="8">PurR family transcriptional regulator</fullName>
    </submittedName>
</protein>
<dbReference type="CDD" id="cd06267">
    <property type="entry name" value="PBP1_LacI_sugar_binding-like"/>
    <property type="match status" value="1"/>
</dbReference>
<keyword evidence="3 6" id="KW-0238">DNA-binding</keyword>
<evidence type="ECO:0000259" key="5">
    <source>
        <dbReference type="PROSITE" id="PS50932"/>
    </source>
</evidence>
<evidence type="ECO:0000256" key="4">
    <source>
        <dbReference type="ARBA" id="ARBA00023163"/>
    </source>
</evidence>
<keyword evidence="1" id="KW-0678">Repressor</keyword>
<dbReference type="PANTHER" id="PTHR30146">
    <property type="entry name" value="LACI-RELATED TRANSCRIPTIONAL REPRESSOR"/>
    <property type="match status" value="1"/>
</dbReference>
<accession>A0A6N4A7C8</accession>
<dbReference type="Proteomes" id="UP001281024">
    <property type="component" value="Unassembled WGS sequence"/>
</dbReference>
<dbReference type="GO" id="GO:0000976">
    <property type="term" value="F:transcription cis-regulatory region binding"/>
    <property type="evidence" value="ECO:0007669"/>
    <property type="project" value="TreeGrafter"/>
</dbReference>
<reference evidence="8 10" key="2">
    <citation type="submission" date="2018-08" db="EMBL/GenBank/DDBJ databases">
        <authorList>
            <person name="Lorentzen P. G. S. M."/>
        </authorList>
    </citation>
    <scope>NUCLEOTIDE SEQUENCE [LARGE SCALE GENOMIC DNA]</scope>
    <source>
        <strain evidence="8 10">CRBO_1381</strain>
    </source>
</reference>
<dbReference type="Proteomes" id="UP000181728">
    <property type="component" value="Unassembled WGS sequence"/>
</dbReference>
<evidence type="ECO:0000313" key="9">
    <source>
        <dbReference type="Proteomes" id="UP000181728"/>
    </source>
</evidence>
<dbReference type="Gene3D" id="3.40.50.2300">
    <property type="match status" value="2"/>
</dbReference>
<dbReference type="InterPro" id="IPR000843">
    <property type="entry name" value="HTH_LacI"/>
</dbReference>
<reference evidence="6" key="3">
    <citation type="submission" date="2019-10" db="EMBL/GenBank/DDBJ databases">
        <title>Malate fermentation in French cider.</title>
        <authorList>
            <person name="Cousin F.J."/>
            <person name="Medina Fernandez S."/>
            <person name="Misery B."/>
            <person name="Laplace J.-M."/>
            <person name="Cretenet M."/>
        </authorList>
    </citation>
    <scope>NUCLEOTIDE SEQUENCE</scope>
    <source>
        <strain evidence="6">UCMA15129</strain>
    </source>
</reference>
<dbReference type="EMBL" id="WERV01000006">
    <property type="protein sequence ID" value="MDV7715699.1"/>
    <property type="molecule type" value="Genomic_DNA"/>
</dbReference>
<dbReference type="InterPro" id="IPR046335">
    <property type="entry name" value="LacI/GalR-like_sensor"/>
</dbReference>
<dbReference type="Proteomes" id="UP000294726">
    <property type="component" value="Chromosome"/>
</dbReference>
<dbReference type="Pfam" id="PF00356">
    <property type="entry name" value="LacI"/>
    <property type="match status" value="1"/>
</dbReference>
<dbReference type="RefSeq" id="WP_071419505.1">
    <property type="nucleotide sequence ID" value="NZ_LR031358.1"/>
</dbReference>
<keyword evidence="4" id="KW-0804">Transcription</keyword>
<dbReference type="PROSITE" id="PS50932">
    <property type="entry name" value="HTH_LACI_2"/>
    <property type="match status" value="1"/>
</dbReference>
<dbReference type="Gene3D" id="1.10.260.40">
    <property type="entry name" value="lambda repressor-like DNA-binding domains"/>
    <property type="match status" value="1"/>
</dbReference>
<feature type="domain" description="HTH lacI-type" evidence="5">
    <location>
        <begin position="2"/>
        <end position="56"/>
    </location>
</feature>
<dbReference type="SMART" id="SM00354">
    <property type="entry name" value="HTH_LACI"/>
    <property type="match status" value="1"/>
</dbReference>
<evidence type="ECO:0000256" key="1">
    <source>
        <dbReference type="ARBA" id="ARBA00022491"/>
    </source>
</evidence>
<dbReference type="GO" id="GO:0003700">
    <property type="term" value="F:DNA-binding transcription factor activity"/>
    <property type="evidence" value="ECO:0007669"/>
    <property type="project" value="TreeGrafter"/>
</dbReference>
<evidence type="ECO:0000313" key="7">
    <source>
        <dbReference type="EMBL" id="OIM20450.1"/>
    </source>
</evidence>
<evidence type="ECO:0000313" key="10">
    <source>
        <dbReference type="Proteomes" id="UP000294726"/>
    </source>
</evidence>
<sequence length="323" mass="35583">MSGIKDIAKKAGVSISTVSYALNGSDKVSEKTRNRITKIANELNYTPNLAGKTLKRQKTNIIGVYVHDFSGYFYSHVVDGISSTLKKFGYETIICTGGSQARLFIPQRLVDGAIIIDPNFPDEDIVKYSEQDYKIVLMWGGISVPSISHVVVNNAQGARQAIDALHNSGAENYLIVTGPTNSYDSQQRLQASLSEIQKFSNNPVTVLSSNFTIDGGIEMAKYIAKQDLKKLGVFCLNDEMAIGLYEGLAKFKIKAGHDLRIIGFDNDQIGQFLDPQLSTIDYSKRQWGESAAETIMSMIQDGKVQNKIIKTRLIKKASIISPN</sequence>
<dbReference type="InterPro" id="IPR010982">
    <property type="entry name" value="Lambda_DNA-bd_dom_sf"/>
</dbReference>
<proteinExistence type="predicted"/>
<evidence type="ECO:0000256" key="2">
    <source>
        <dbReference type="ARBA" id="ARBA00023015"/>
    </source>
</evidence>
<reference evidence="7 9" key="1">
    <citation type="journal article" date="2016" name="BMC Genomics">
        <title>Consensus pan-genome assembly of the specialised wine bacterium Oenococcus oeni.</title>
        <authorList>
            <person name="Sternes P.R."/>
            <person name="Borneman A.R."/>
        </authorList>
    </citation>
    <scope>NUCLEOTIDE SEQUENCE [LARGE SCALE GENOMIC DNA]</scope>
    <source>
        <strain evidence="7 9">AWRIB661</strain>
    </source>
</reference>
<dbReference type="InterPro" id="IPR028082">
    <property type="entry name" value="Peripla_BP_I"/>
</dbReference>
<dbReference type="PROSITE" id="PS00356">
    <property type="entry name" value="HTH_LACI_1"/>
    <property type="match status" value="1"/>
</dbReference>
<dbReference type="EMBL" id="LR031358">
    <property type="protein sequence ID" value="VDB99283.1"/>
    <property type="molecule type" value="Genomic_DNA"/>
</dbReference>
<gene>
    <name evidence="7" type="ORF">ATX59_09010</name>
    <name evidence="6" type="ORF">GA838_08120</name>
    <name evidence="8" type="ORF">OENI_1851</name>
</gene>
<dbReference type="SUPFAM" id="SSF53822">
    <property type="entry name" value="Periplasmic binding protein-like I"/>
    <property type="match status" value="1"/>
</dbReference>
<evidence type="ECO:0000313" key="6">
    <source>
        <dbReference type="EMBL" id="MDV7715699.1"/>
    </source>
</evidence>
<keyword evidence="2" id="KW-0805">Transcription regulation</keyword>